<dbReference type="AlphaFoldDB" id="A0A8C1WKS6"/>
<dbReference type="FunFam" id="3.90.190.10:FF:000105">
    <property type="entry name" value="Protein tyrosine phosphatase type IVA 3"/>
    <property type="match status" value="1"/>
</dbReference>
<evidence type="ECO:0000256" key="18">
    <source>
        <dbReference type="ARBA" id="ARBA00082375"/>
    </source>
</evidence>
<keyword evidence="7" id="KW-0967">Endosome</keyword>
<dbReference type="GO" id="GO:0004725">
    <property type="term" value="F:protein tyrosine phosphatase activity"/>
    <property type="evidence" value="ECO:0007669"/>
    <property type="project" value="UniProtKB-EC"/>
</dbReference>
<keyword evidence="10" id="KW-0472">Membrane</keyword>
<dbReference type="InterPro" id="IPR000387">
    <property type="entry name" value="Tyr_Pase_dom"/>
</dbReference>
<dbReference type="InterPro" id="IPR000242">
    <property type="entry name" value="PTP_cat"/>
</dbReference>
<evidence type="ECO:0000256" key="17">
    <source>
        <dbReference type="ARBA" id="ARBA00069015"/>
    </source>
</evidence>
<dbReference type="GO" id="GO:0043542">
    <property type="term" value="P:endothelial cell migration"/>
    <property type="evidence" value="ECO:0007669"/>
    <property type="project" value="UniProtKB-ARBA"/>
</dbReference>
<keyword evidence="13" id="KW-0636">Prenylation</keyword>
<comment type="function">
    <text evidence="15">Protein tyrosine phosphatase which stimulates progression from G1 into S phase during mitosis. Enhances cell proliferation, cell motility and invasive activity, and promotes cancer metastasis. May be involved in the progression of cardiac hypertrophy by inhibiting intracellular calcium mobilization in response to angiotensin II.</text>
</comment>
<evidence type="ECO:0000256" key="12">
    <source>
        <dbReference type="ARBA" id="ARBA00023288"/>
    </source>
</evidence>
<dbReference type="PANTHER" id="PTHR23339">
    <property type="entry name" value="TYROSINE SPECIFIC PROTEIN PHOSPHATASE AND DUAL SPECIFICITY PROTEIN PHOSPHATASE"/>
    <property type="match status" value="1"/>
</dbReference>
<keyword evidence="5" id="KW-1003">Cell membrane</keyword>
<dbReference type="PROSITE" id="PS50056">
    <property type="entry name" value="TYR_PHOSPHATASE_2"/>
    <property type="match status" value="1"/>
</dbReference>
<evidence type="ECO:0000256" key="14">
    <source>
        <dbReference type="ARBA" id="ARBA00051722"/>
    </source>
</evidence>
<dbReference type="GO" id="GO:0005886">
    <property type="term" value="C:plasma membrane"/>
    <property type="evidence" value="ECO:0007669"/>
    <property type="project" value="UniProtKB-SubCell"/>
</dbReference>
<evidence type="ECO:0000259" key="19">
    <source>
        <dbReference type="PROSITE" id="PS50056"/>
    </source>
</evidence>
<dbReference type="Proteomes" id="UP000694700">
    <property type="component" value="Unplaced"/>
</dbReference>
<feature type="domain" description="Tyrosine specific protein phosphatases" evidence="19">
    <location>
        <begin position="75"/>
        <end position="141"/>
    </location>
</feature>
<accession>A0A8C1WKS6</accession>
<evidence type="ECO:0000256" key="15">
    <source>
        <dbReference type="ARBA" id="ARBA00057132"/>
    </source>
</evidence>
<protein>
    <recommendedName>
        <fullName evidence="17">Protein tyrosine phosphatase type IVA 3</fullName>
        <ecNumber evidence="4">3.1.3.48</ecNumber>
    </recommendedName>
    <alternativeName>
        <fullName evidence="18">Protein-tyrosine phosphatase 4a3</fullName>
    </alternativeName>
</protein>
<evidence type="ECO:0000256" key="1">
    <source>
        <dbReference type="ARBA" id="ARBA00004236"/>
    </source>
</evidence>
<dbReference type="InterPro" id="IPR003595">
    <property type="entry name" value="Tyr_Pase_cat"/>
</dbReference>
<comment type="similarity">
    <text evidence="3">Belongs to the protein-tyrosine phosphatase family.</text>
</comment>
<evidence type="ECO:0000313" key="20">
    <source>
        <dbReference type="Ensembl" id="ENSCCRP00015067062.1"/>
    </source>
</evidence>
<dbReference type="EC" id="3.1.3.48" evidence="4"/>
<reference evidence="20" key="1">
    <citation type="submission" date="2025-08" db="UniProtKB">
        <authorList>
            <consortium name="Ensembl"/>
        </authorList>
    </citation>
    <scope>IDENTIFICATION</scope>
</reference>
<keyword evidence="8" id="KW-0378">Hydrolase</keyword>
<evidence type="ECO:0000256" key="4">
    <source>
        <dbReference type="ARBA" id="ARBA00013064"/>
    </source>
</evidence>
<evidence type="ECO:0000256" key="13">
    <source>
        <dbReference type="ARBA" id="ARBA00023289"/>
    </source>
</evidence>
<keyword evidence="9" id="KW-0904">Protein phosphatase</keyword>
<dbReference type="Gene3D" id="3.90.190.10">
    <property type="entry name" value="Protein tyrosine phosphatase superfamily"/>
    <property type="match status" value="1"/>
</dbReference>
<dbReference type="InterPro" id="IPR029021">
    <property type="entry name" value="Prot-tyrosine_phosphatase-like"/>
</dbReference>
<evidence type="ECO:0000256" key="8">
    <source>
        <dbReference type="ARBA" id="ARBA00022801"/>
    </source>
</evidence>
<keyword evidence="12" id="KW-0449">Lipoprotein</keyword>
<evidence type="ECO:0000313" key="21">
    <source>
        <dbReference type="Proteomes" id="UP000694700"/>
    </source>
</evidence>
<evidence type="ECO:0000256" key="3">
    <source>
        <dbReference type="ARBA" id="ARBA00009580"/>
    </source>
</evidence>
<dbReference type="Pfam" id="PF00102">
    <property type="entry name" value="Y_phosphatase"/>
    <property type="match status" value="1"/>
</dbReference>
<evidence type="ECO:0000256" key="16">
    <source>
        <dbReference type="ARBA" id="ARBA00064590"/>
    </source>
</evidence>
<sequence>MSAFVCDISRVCCHFHMASQGSLDWFRAKAVIPDSNCSPSAVPSRALGIILSGTQPVTKDWPFDDGAPPPTKIVDDWLSLLKNKFCEEPGCCVAVHCVAGLGRAPVLVALALIESGMKYEDAIQLIRQKRRGAINSKQLTYLEKYRPKQRLRFKDPHNHKSKCCLM</sequence>
<evidence type="ECO:0000256" key="9">
    <source>
        <dbReference type="ARBA" id="ARBA00022912"/>
    </source>
</evidence>
<dbReference type="GO" id="GO:0005769">
    <property type="term" value="C:early endosome"/>
    <property type="evidence" value="ECO:0007669"/>
    <property type="project" value="UniProtKB-SubCell"/>
</dbReference>
<comment type="subunit">
    <text evidence="16">Interacts with tubulin.</text>
</comment>
<dbReference type="GO" id="GO:0009966">
    <property type="term" value="P:regulation of signal transduction"/>
    <property type="evidence" value="ECO:0007669"/>
    <property type="project" value="UniProtKB-ARBA"/>
</dbReference>
<evidence type="ECO:0000256" key="10">
    <source>
        <dbReference type="ARBA" id="ARBA00023136"/>
    </source>
</evidence>
<comment type="subcellular location">
    <subcellularLocation>
        <location evidence="1">Cell membrane</location>
    </subcellularLocation>
    <subcellularLocation>
        <location evidence="2">Early endosome</location>
    </subcellularLocation>
</comment>
<comment type="catalytic activity">
    <reaction evidence="14">
        <text>O-phospho-L-tyrosyl-[protein] + H2O = L-tyrosyl-[protein] + phosphate</text>
        <dbReference type="Rhea" id="RHEA:10684"/>
        <dbReference type="Rhea" id="RHEA-COMP:10136"/>
        <dbReference type="Rhea" id="RHEA-COMP:20101"/>
        <dbReference type="ChEBI" id="CHEBI:15377"/>
        <dbReference type="ChEBI" id="CHEBI:43474"/>
        <dbReference type="ChEBI" id="CHEBI:46858"/>
        <dbReference type="ChEBI" id="CHEBI:61978"/>
        <dbReference type="EC" id="3.1.3.48"/>
    </reaction>
</comment>
<dbReference type="InterPro" id="IPR050561">
    <property type="entry name" value="PTP"/>
</dbReference>
<proteinExistence type="inferred from homology"/>
<name>A0A8C1WKS6_CYPCA</name>
<evidence type="ECO:0000256" key="5">
    <source>
        <dbReference type="ARBA" id="ARBA00022475"/>
    </source>
</evidence>
<keyword evidence="6" id="KW-0488">Methylation</keyword>
<dbReference type="Ensembl" id="ENSCCRT00015069247.1">
    <property type="protein sequence ID" value="ENSCCRP00015067062.1"/>
    <property type="gene ID" value="ENSCCRG00015027299.1"/>
</dbReference>
<keyword evidence="11" id="KW-1015">Disulfide bond</keyword>
<organism evidence="20 21">
    <name type="scientific">Cyprinus carpio</name>
    <name type="common">Common carp</name>
    <dbReference type="NCBI Taxonomy" id="7962"/>
    <lineage>
        <taxon>Eukaryota</taxon>
        <taxon>Metazoa</taxon>
        <taxon>Chordata</taxon>
        <taxon>Craniata</taxon>
        <taxon>Vertebrata</taxon>
        <taxon>Euteleostomi</taxon>
        <taxon>Actinopterygii</taxon>
        <taxon>Neopterygii</taxon>
        <taxon>Teleostei</taxon>
        <taxon>Ostariophysi</taxon>
        <taxon>Cypriniformes</taxon>
        <taxon>Cyprinidae</taxon>
        <taxon>Cyprininae</taxon>
        <taxon>Cyprinus</taxon>
    </lineage>
</organism>
<evidence type="ECO:0000256" key="2">
    <source>
        <dbReference type="ARBA" id="ARBA00004412"/>
    </source>
</evidence>
<evidence type="ECO:0000256" key="7">
    <source>
        <dbReference type="ARBA" id="ARBA00022753"/>
    </source>
</evidence>
<dbReference type="SUPFAM" id="SSF52799">
    <property type="entry name" value="(Phosphotyrosine protein) phosphatases II"/>
    <property type="match status" value="1"/>
</dbReference>
<evidence type="ECO:0000256" key="11">
    <source>
        <dbReference type="ARBA" id="ARBA00023157"/>
    </source>
</evidence>
<gene>
    <name evidence="20" type="primary">LOC109104846</name>
</gene>
<evidence type="ECO:0000256" key="6">
    <source>
        <dbReference type="ARBA" id="ARBA00022481"/>
    </source>
</evidence>
<dbReference type="SMART" id="SM00404">
    <property type="entry name" value="PTPc_motif"/>
    <property type="match status" value="1"/>
</dbReference>